<dbReference type="AlphaFoldDB" id="A0A0J1BMZ7"/>
<organism evidence="1 2">
    <name type="scientific">Rhodopirellula islandica</name>
    <dbReference type="NCBI Taxonomy" id="595434"/>
    <lineage>
        <taxon>Bacteria</taxon>
        <taxon>Pseudomonadati</taxon>
        <taxon>Planctomycetota</taxon>
        <taxon>Planctomycetia</taxon>
        <taxon>Pirellulales</taxon>
        <taxon>Pirellulaceae</taxon>
        <taxon>Rhodopirellula</taxon>
    </lineage>
</organism>
<keyword evidence="2" id="KW-1185">Reference proteome</keyword>
<protein>
    <submittedName>
        <fullName evidence="1">Uncharacterized protein</fullName>
    </submittedName>
</protein>
<dbReference type="Proteomes" id="UP000036367">
    <property type="component" value="Unassembled WGS sequence"/>
</dbReference>
<comment type="caution">
    <text evidence="1">The sequence shown here is derived from an EMBL/GenBank/DDBJ whole genome shotgun (WGS) entry which is preliminary data.</text>
</comment>
<reference evidence="1" key="1">
    <citation type="submission" date="2015-05" db="EMBL/GenBank/DDBJ databases">
        <title>Permanent draft genome of Rhodopirellula islandicus K833.</title>
        <authorList>
            <person name="Kizina J."/>
            <person name="Richter M."/>
            <person name="Glockner F.O."/>
            <person name="Harder J."/>
        </authorList>
    </citation>
    <scope>NUCLEOTIDE SEQUENCE [LARGE SCALE GENOMIC DNA]</scope>
    <source>
        <strain evidence="1">K833</strain>
    </source>
</reference>
<evidence type="ECO:0000313" key="1">
    <source>
        <dbReference type="EMBL" id="KLU07870.1"/>
    </source>
</evidence>
<proteinExistence type="predicted"/>
<evidence type="ECO:0000313" key="2">
    <source>
        <dbReference type="Proteomes" id="UP000036367"/>
    </source>
</evidence>
<name>A0A0J1BMZ7_RHOIS</name>
<gene>
    <name evidence="1" type="ORF">RISK_000049</name>
</gene>
<sequence length="47" mass="5301">MSSRWDWPIHFGDVVTHSLALADGDNVSSCWDFVWKSGQAFRMKSAA</sequence>
<dbReference type="EMBL" id="LECT01000001">
    <property type="protein sequence ID" value="KLU07870.1"/>
    <property type="molecule type" value="Genomic_DNA"/>
</dbReference>
<accession>A0A0J1BMZ7</accession>
<dbReference type="STRING" id="595434.RISK_000049"/>